<dbReference type="InterPro" id="IPR036236">
    <property type="entry name" value="Znf_C2H2_sf"/>
</dbReference>
<evidence type="ECO:0000256" key="8">
    <source>
        <dbReference type="SAM" id="MobiDB-lite"/>
    </source>
</evidence>
<dbReference type="PROSITE" id="PS51915">
    <property type="entry name" value="ZAD"/>
    <property type="match status" value="1"/>
</dbReference>
<keyword evidence="4 7" id="KW-0862">Zinc</keyword>
<keyword evidence="3 6" id="KW-0863">Zinc-finger</keyword>
<keyword evidence="12" id="KW-1185">Reference proteome</keyword>
<dbReference type="InterPro" id="IPR013087">
    <property type="entry name" value="Znf_C2H2_type"/>
</dbReference>
<evidence type="ECO:0000256" key="5">
    <source>
        <dbReference type="ARBA" id="ARBA00023242"/>
    </source>
</evidence>
<evidence type="ECO:0000259" key="9">
    <source>
        <dbReference type="PROSITE" id="PS50157"/>
    </source>
</evidence>
<reference evidence="11" key="1">
    <citation type="submission" date="2021-12" db="EMBL/GenBank/DDBJ databases">
        <authorList>
            <person name="King R."/>
        </authorList>
    </citation>
    <scope>NUCLEOTIDE SEQUENCE</scope>
</reference>
<dbReference type="FunFam" id="3.30.160.60:FF:000446">
    <property type="entry name" value="Zinc finger protein"/>
    <property type="match status" value="1"/>
</dbReference>
<gene>
    <name evidence="11" type="ORF">BEMITA_LOCUS12788</name>
</gene>
<feature type="compositionally biased region" description="Basic and acidic residues" evidence="8">
    <location>
        <begin position="639"/>
        <end position="652"/>
    </location>
</feature>
<dbReference type="InterPro" id="IPR050826">
    <property type="entry name" value="Krueppel_C2H2_ZnFinger"/>
</dbReference>
<keyword evidence="5" id="KW-0539">Nucleus</keyword>
<sequence>MDTSPTSSMNFERTCRLCVKESTTLNPICHSENPLSDLIKECVDIVVRVEDELPKHVCQDCLDQMESWKSFKTSCQKSEDFLCSVLNRLHCSIADDGDAANLKENASKDKSDKSIPEEEEPSSRKCDSKKKHSKEEENSCNSKDEPQEEGGSTSEEQIQIEETYHIEEGDEDKETSQMEENPQLEEEGENDESSQIEGQIMVCDDNSGSSTESADSIECIDTTKNDPPKKNQSPLIRLADPEAFKLLIEAEFLETNRNLYRSLCSENYFACTADKVVQGQNCLLLELEKNVFCEVEFVMDGFLRTASELSETRDEDSQMVETILTESENTVNVTLSEKDGVQYIILPAEGETELSESQGNLLAENQKELNPSILQSILKSNSESGSKEALMFHKYARSPGEKAVKFLIPPSADSGSHFMLPVTSQSGTTQFYQIVPSQTQLVNQPNLITTKGIKRSISDSGVSVPKKQKVLMPAPTKAVTVESARSPRKQSFSPGLVQTRTRSKLKPILKPSVQNVLPARKQPSSKLAQPSPGVKSNDAGNKFANKFKSTDDISQRIQQIIEANEEILQKTWGQYKKEEEEMSKEQEEQEEEEQIFSIPIKSAPDQPHATGKYKAILGRPPKSPAKPTTRFILQPIQNKDGETGQQKEKTSSENEGDTSKQPLVNSTPLSSVPFTLTLAPLTTSLPKVPIPRLPVTTRSPPVKPKLIPPILKAPKAAKSSCPKNAKTKNIDDILFEGLDLETSNLSTNYSEESASEKSEVKYTITEEGHREPVVATSLLSSKKSWKEKVPEHMKMDPATIPKNKQRSQILQRFYLPTEPTVFDGETSNVVIDHDENDDGIKDVLFWADQLPDPPKDDENEADQTTNNQNGLPIIRRIRKRKRKIYKKKPKPKIYQCHLCENVAYAKFYELTHHDKEYHGELPANEACGICGKCFIFEDRVHWHQSIYHAEKTMFCDLCDKGFSNKERLNMHKRLHSDKFICDDCGYRAPTSRKLVEHARKHTGEKPYMCHICGMRLASKVSVKQHALKHTKEKPREKWQCKDCEYSSMNMTSFYNHRKRHQTVSTFLCEECGQNVLTKSRLYKHMRFAHGPETLGHYVCGECMGIFHSKTACDDHLKEKHNMNSQSRSFVCKLCFKSYATKAACKKHFRTHNIG</sequence>
<evidence type="ECO:0000256" key="1">
    <source>
        <dbReference type="ARBA" id="ARBA00022723"/>
    </source>
</evidence>
<protein>
    <submittedName>
        <fullName evidence="11">Uncharacterized protein</fullName>
    </submittedName>
</protein>
<dbReference type="SMART" id="SM00355">
    <property type="entry name" value="ZnF_C2H2"/>
    <property type="match status" value="9"/>
</dbReference>
<dbReference type="Proteomes" id="UP001152759">
    <property type="component" value="Chromosome 8"/>
</dbReference>
<feature type="domain" description="C2H2-type" evidence="9">
    <location>
        <begin position="953"/>
        <end position="980"/>
    </location>
</feature>
<dbReference type="PROSITE" id="PS00028">
    <property type="entry name" value="ZINC_FINGER_C2H2_1"/>
    <property type="match status" value="5"/>
</dbReference>
<feature type="compositionally biased region" description="Polar residues" evidence="8">
    <location>
        <begin position="659"/>
        <end position="670"/>
    </location>
</feature>
<feature type="binding site" evidence="7">
    <location>
        <position position="15"/>
    </location>
    <ligand>
        <name>Zn(2+)</name>
        <dbReference type="ChEBI" id="CHEBI:29105"/>
    </ligand>
</feature>
<evidence type="ECO:0000259" key="10">
    <source>
        <dbReference type="PROSITE" id="PS51915"/>
    </source>
</evidence>
<evidence type="ECO:0000313" key="12">
    <source>
        <dbReference type="Proteomes" id="UP001152759"/>
    </source>
</evidence>
<dbReference type="GO" id="GO:0005634">
    <property type="term" value="C:nucleus"/>
    <property type="evidence" value="ECO:0007669"/>
    <property type="project" value="InterPro"/>
</dbReference>
<dbReference type="PANTHER" id="PTHR24377">
    <property type="entry name" value="IP01015P-RELATED"/>
    <property type="match status" value="1"/>
</dbReference>
<evidence type="ECO:0000313" key="11">
    <source>
        <dbReference type="EMBL" id="CAH0394497.1"/>
    </source>
</evidence>
<dbReference type="Pfam" id="PF07776">
    <property type="entry name" value="zf-AD"/>
    <property type="match status" value="1"/>
</dbReference>
<feature type="binding site" evidence="7">
    <location>
        <position position="61"/>
    </location>
    <ligand>
        <name>Zn(2+)</name>
        <dbReference type="ChEBI" id="CHEBI:29105"/>
    </ligand>
</feature>
<feature type="region of interest" description="Disordered" evidence="8">
    <location>
        <begin position="482"/>
        <end position="501"/>
    </location>
</feature>
<dbReference type="SMART" id="SM00868">
    <property type="entry name" value="zf-AD"/>
    <property type="match status" value="1"/>
</dbReference>
<evidence type="ECO:0000256" key="3">
    <source>
        <dbReference type="ARBA" id="ARBA00022771"/>
    </source>
</evidence>
<dbReference type="EMBL" id="OU963869">
    <property type="protein sequence ID" value="CAH0394497.1"/>
    <property type="molecule type" value="Genomic_DNA"/>
</dbReference>
<dbReference type="PROSITE" id="PS50157">
    <property type="entry name" value="ZINC_FINGER_C2H2_2"/>
    <property type="match status" value="5"/>
</dbReference>
<organism evidence="11 12">
    <name type="scientific">Bemisia tabaci</name>
    <name type="common">Sweetpotato whitefly</name>
    <name type="synonym">Aleurodes tabaci</name>
    <dbReference type="NCBI Taxonomy" id="7038"/>
    <lineage>
        <taxon>Eukaryota</taxon>
        <taxon>Metazoa</taxon>
        <taxon>Ecdysozoa</taxon>
        <taxon>Arthropoda</taxon>
        <taxon>Hexapoda</taxon>
        <taxon>Insecta</taxon>
        <taxon>Pterygota</taxon>
        <taxon>Neoptera</taxon>
        <taxon>Paraneoptera</taxon>
        <taxon>Hemiptera</taxon>
        <taxon>Sternorrhyncha</taxon>
        <taxon>Aleyrodoidea</taxon>
        <taxon>Aleyrodidae</taxon>
        <taxon>Aleyrodinae</taxon>
        <taxon>Bemisia</taxon>
    </lineage>
</organism>
<keyword evidence="2" id="KW-0677">Repeat</keyword>
<dbReference type="SUPFAM" id="SSF57667">
    <property type="entry name" value="beta-beta-alpha zinc fingers"/>
    <property type="match status" value="3"/>
</dbReference>
<accession>A0A9P0ALS7</accession>
<evidence type="ECO:0000256" key="2">
    <source>
        <dbReference type="ARBA" id="ARBA00022737"/>
    </source>
</evidence>
<dbReference type="GO" id="GO:0008270">
    <property type="term" value="F:zinc ion binding"/>
    <property type="evidence" value="ECO:0007669"/>
    <property type="project" value="UniProtKB-UniRule"/>
</dbReference>
<feature type="domain" description="C2H2-type" evidence="9">
    <location>
        <begin position="1007"/>
        <end position="1034"/>
    </location>
</feature>
<feature type="region of interest" description="Disordered" evidence="8">
    <location>
        <begin position="515"/>
        <end position="542"/>
    </location>
</feature>
<dbReference type="KEGG" id="btab:109032596"/>
<feature type="compositionally biased region" description="Basic and acidic residues" evidence="8">
    <location>
        <begin position="133"/>
        <end position="145"/>
    </location>
</feature>
<feature type="domain" description="C2H2-type" evidence="9">
    <location>
        <begin position="1066"/>
        <end position="1094"/>
    </location>
</feature>
<keyword evidence="1 7" id="KW-0479">Metal-binding</keyword>
<feature type="compositionally biased region" description="Polar residues" evidence="8">
    <location>
        <begin position="489"/>
        <end position="500"/>
    </location>
</feature>
<feature type="region of interest" description="Disordered" evidence="8">
    <location>
        <begin position="851"/>
        <end position="870"/>
    </location>
</feature>
<feature type="domain" description="ZAD" evidence="10">
    <location>
        <begin position="13"/>
        <end position="85"/>
    </location>
</feature>
<feature type="binding site" evidence="7">
    <location>
        <position position="18"/>
    </location>
    <ligand>
        <name>Zn(2+)</name>
        <dbReference type="ChEBI" id="CHEBI:29105"/>
    </ligand>
</feature>
<feature type="domain" description="C2H2-type" evidence="9">
    <location>
        <begin position="979"/>
        <end position="1006"/>
    </location>
</feature>
<dbReference type="Gene3D" id="3.30.160.60">
    <property type="entry name" value="Classic Zinc Finger"/>
    <property type="match status" value="4"/>
</dbReference>
<evidence type="ECO:0000256" key="7">
    <source>
        <dbReference type="PROSITE-ProRule" id="PRU01263"/>
    </source>
</evidence>
<dbReference type="AlphaFoldDB" id="A0A9P0ALS7"/>
<proteinExistence type="predicted"/>
<feature type="binding site" evidence="7">
    <location>
        <position position="58"/>
    </location>
    <ligand>
        <name>Zn(2+)</name>
        <dbReference type="ChEBI" id="CHEBI:29105"/>
    </ligand>
</feature>
<feature type="domain" description="C2H2-type" evidence="9">
    <location>
        <begin position="1129"/>
        <end position="1154"/>
    </location>
</feature>
<dbReference type="Gene3D" id="3.40.1800.20">
    <property type="match status" value="1"/>
</dbReference>
<feature type="region of interest" description="Disordered" evidence="8">
    <location>
        <begin position="102"/>
        <end position="235"/>
    </location>
</feature>
<dbReference type="SUPFAM" id="SSF57716">
    <property type="entry name" value="Glucocorticoid receptor-like (DNA-binding domain)"/>
    <property type="match status" value="1"/>
</dbReference>
<evidence type="ECO:0000256" key="6">
    <source>
        <dbReference type="PROSITE-ProRule" id="PRU00042"/>
    </source>
</evidence>
<feature type="region of interest" description="Disordered" evidence="8">
    <location>
        <begin position="578"/>
        <end position="670"/>
    </location>
</feature>
<dbReference type="InterPro" id="IPR012934">
    <property type="entry name" value="Znf_AD"/>
</dbReference>
<name>A0A9P0ALS7_BEMTA</name>
<evidence type="ECO:0000256" key="4">
    <source>
        <dbReference type="ARBA" id="ARBA00022833"/>
    </source>
</evidence>
<feature type="compositionally biased region" description="Basic and acidic residues" evidence="8">
    <location>
        <begin position="105"/>
        <end position="126"/>
    </location>
</feature>
<feature type="compositionally biased region" description="Acidic residues" evidence="8">
    <location>
        <begin position="182"/>
        <end position="194"/>
    </location>
</feature>